<dbReference type="InterPro" id="IPR021913">
    <property type="entry name" value="DUF3526"/>
</dbReference>
<dbReference type="Proteomes" id="UP001262582">
    <property type="component" value="Unassembled WGS sequence"/>
</dbReference>
<dbReference type="PANTHER" id="PTHR43471:SF14">
    <property type="entry name" value="ABC-2 TYPE TRANSPORT SYSTEM PERMEASE PROTEIN"/>
    <property type="match status" value="1"/>
</dbReference>
<feature type="transmembrane region" description="Helical" evidence="1">
    <location>
        <begin position="136"/>
        <end position="156"/>
    </location>
</feature>
<dbReference type="PANTHER" id="PTHR43471">
    <property type="entry name" value="ABC TRANSPORTER PERMEASE"/>
    <property type="match status" value="1"/>
</dbReference>
<keyword evidence="1" id="KW-1133">Transmembrane helix</keyword>
<evidence type="ECO:0000313" key="3">
    <source>
        <dbReference type="Proteomes" id="UP001262582"/>
    </source>
</evidence>
<evidence type="ECO:0000256" key="1">
    <source>
        <dbReference type="SAM" id="Phobius"/>
    </source>
</evidence>
<keyword evidence="1" id="KW-0472">Membrane</keyword>
<evidence type="ECO:0000313" key="2">
    <source>
        <dbReference type="EMBL" id="MDT0678539.1"/>
    </source>
</evidence>
<keyword evidence="3" id="KW-1185">Reference proteome</keyword>
<feature type="transmembrane region" description="Helical" evidence="1">
    <location>
        <begin position="183"/>
        <end position="205"/>
    </location>
</feature>
<comment type="caution">
    <text evidence="2">The sequence shown here is derived from an EMBL/GenBank/DDBJ whole genome shotgun (WGS) entry which is preliminary data.</text>
</comment>
<accession>A0ABU3DAH8</accession>
<feature type="transmembrane region" description="Helical" evidence="1">
    <location>
        <begin position="246"/>
        <end position="269"/>
    </location>
</feature>
<name>A0ABU3DAH8_9FLAO</name>
<proteinExistence type="predicted"/>
<dbReference type="RefSeq" id="WP_311504874.1">
    <property type="nucleotide sequence ID" value="NZ_JAVRHK010000024.1"/>
</dbReference>
<feature type="transmembrane region" description="Helical" evidence="1">
    <location>
        <begin position="433"/>
        <end position="452"/>
    </location>
</feature>
<keyword evidence="1" id="KW-0812">Transmembrane</keyword>
<feature type="transmembrane region" description="Helical" evidence="1">
    <location>
        <begin position="21"/>
        <end position="39"/>
    </location>
</feature>
<reference evidence="2 3" key="1">
    <citation type="submission" date="2023-09" db="EMBL/GenBank/DDBJ databases">
        <authorList>
            <person name="Rey-Velasco X."/>
        </authorList>
    </citation>
    <scope>NUCLEOTIDE SEQUENCE [LARGE SCALE GENOMIC DNA]</scope>
    <source>
        <strain evidence="2 3">F117</strain>
    </source>
</reference>
<organism evidence="2 3">
    <name type="scientific">Autumnicola musiva</name>
    <dbReference type="NCBI Taxonomy" id="3075589"/>
    <lineage>
        <taxon>Bacteria</taxon>
        <taxon>Pseudomonadati</taxon>
        <taxon>Bacteroidota</taxon>
        <taxon>Flavobacteriia</taxon>
        <taxon>Flavobacteriales</taxon>
        <taxon>Flavobacteriaceae</taxon>
        <taxon>Autumnicola</taxon>
    </lineage>
</organism>
<protein>
    <submittedName>
        <fullName evidence="2">DUF3526 domain-containing protein</fullName>
    </submittedName>
</protein>
<dbReference type="EMBL" id="JAVRHK010000024">
    <property type="protein sequence ID" value="MDT0678539.1"/>
    <property type="molecule type" value="Genomic_DNA"/>
</dbReference>
<dbReference type="Pfam" id="PF12040">
    <property type="entry name" value="DUF3526"/>
    <property type="match status" value="1"/>
</dbReference>
<gene>
    <name evidence="2" type="ORF">RM539_18315</name>
</gene>
<sequence>MNQFSTLLKYEWLNFKADKGLLILTSLALLAGLYGIYYGTSEIERQQENIAQLEIIAQENIEEMKDKYPGDADAGDLGYYHYTFAINEPDSWAGLSLGQRDLNPYYLKLRLLNLQSQIYDTDNINPLKILSGNFDLAFVFVYLFPLLIIGLCFNILSIEKEQGTLPLLLSQPIGLPIIVGAKLVFRIIIVFTLALFLSIVAMWWAQVVPDIRIVIWIAAICMNCLFWFGVTFLVAALQKNSAFNSVVLLGIWLGLTIIIPSLLNIYVAVKQPVPQALDLTIKQREEVHGGWDKPKKETMERFFIHHPEWQHTAPIEGRFDWRWYYAFQHLGDVAVEDLAIDYQESLRKRHKLANQLDFLSIPVNVQTTLNAIAASDLPSHLNFIRSATQHHDAIRAFYYPFLFNQIPFTHAEYQDEPEHSFMSTPDFTTANKGLVKLFISTLLVFIAGFLIFKLKGASVK</sequence>
<feature type="transmembrane region" description="Helical" evidence="1">
    <location>
        <begin position="211"/>
        <end position="234"/>
    </location>
</feature>